<dbReference type="AlphaFoldDB" id="A0A1J5PDZ3"/>
<protein>
    <submittedName>
        <fullName evidence="2">Uncharacterized protein</fullName>
    </submittedName>
</protein>
<accession>A0A1J5PDZ3</accession>
<name>A0A1J5PDZ3_9ZZZZ</name>
<reference evidence="2" key="1">
    <citation type="submission" date="2016-10" db="EMBL/GenBank/DDBJ databases">
        <title>Sequence of Gallionella enrichment culture.</title>
        <authorList>
            <person name="Poehlein A."/>
            <person name="Muehling M."/>
            <person name="Daniel R."/>
        </authorList>
    </citation>
    <scope>NUCLEOTIDE SEQUENCE</scope>
</reference>
<comment type="caution">
    <text evidence="2">The sequence shown here is derived from an EMBL/GenBank/DDBJ whole genome shotgun (WGS) entry which is preliminary data.</text>
</comment>
<sequence length="243" mass="27620">MHGSEHPLRQFDANFPRAENRAIGLLQDETQAPGGEQRIQRPPVEMLDQHPLHQHSQRPGSEERQYHREKKIAAKQARKVRLKEIRCHPGNVGAKDHELAMRHVDHAHLAEDDCKTERHQHVDGKQDQARETLHDEDGAQITNRVVAEHRCPPSGKVPRRRYTRRGGLERGLTIHARERPAWGESAIGPRVLIGSPWGTDRARPDRRSRRSGRTGHRASLVRPVSSTKGDGFHECGRNLPAHP</sequence>
<feature type="compositionally biased region" description="Basic residues" evidence="1">
    <location>
        <begin position="206"/>
        <end position="216"/>
    </location>
</feature>
<evidence type="ECO:0000256" key="1">
    <source>
        <dbReference type="SAM" id="MobiDB-lite"/>
    </source>
</evidence>
<proteinExistence type="predicted"/>
<feature type="region of interest" description="Disordered" evidence="1">
    <location>
        <begin position="193"/>
        <end position="243"/>
    </location>
</feature>
<feature type="region of interest" description="Disordered" evidence="1">
    <location>
        <begin position="1"/>
        <end position="71"/>
    </location>
</feature>
<evidence type="ECO:0000313" key="2">
    <source>
        <dbReference type="EMBL" id="OIQ69574.1"/>
    </source>
</evidence>
<dbReference type="EMBL" id="MLJW01004651">
    <property type="protein sequence ID" value="OIQ69574.1"/>
    <property type="molecule type" value="Genomic_DNA"/>
</dbReference>
<gene>
    <name evidence="2" type="ORF">GALL_488240</name>
</gene>
<organism evidence="2">
    <name type="scientific">mine drainage metagenome</name>
    <dbReference type="NCBI Taxonomy" id="410659"/>
    <lineage>
        <taxon>unclassified sequences</taxon>
        <taxon>metagenomes</taxon>
        <taxon>ecological metagenomes</taxon>
    </lineage>
</organism>